<dbReference type="InterPro" id="IPR003439">
    <property type="entry name" value="ABC_transporter-like_ATP-bd"/>
</dbReference>
<evidence type="ECO:0000256" key="1">
    <source>
        <dbReference type="ARBA" id="ARBA00005417"/>
    </source>
</evidence>
<dbReference type="PROSITE" id="PS50893">
    <property type="entry name" value="ABC_TRANSPORTER_2"/>
    <property type="match status" value="1"/>
</dbReference>
<dbReference type="GO" id="GO:0016887">
    <property type="term" value="F:ATP hydrolysis activity"/>
    <property type="evidence" value="ECO:0007669"/>
    <property type="project" value="InterPro"/>
</dbReference>
<evidence type="ECO:0000313" key="7">
    <source>
        <dbReference type="Proteomes" id="UP000178914"/>
    </source>
</evidence>
<comment type="similarity">
    <text evidence="1">Belongs to the ABC transporter superfamily.</text>
</comment>
<keyword evidence="2" id="KW-0813">Transport</keyword>
<evidence type="ECO:0000313" key="6">
    <source>
        <dbReference type="EMBL" id="OGK52495.1"/>
    </source>
</evidence>
<protein>
    <submittedName>
        <fullName evidence="6">ABC transporter ATP-binding protein</fullName>
    </submittedName>
</protein>
<evidence type="ECO:0000256" key="4">
    <source>
        <dbReference type="ARBA" id="ARBA00022840"/>
    </source>
</evidence>
<dbReference type="CDD" id="cd03255">
    <property type="entry name" value="ABC_MJ0796_LolCDE_FtsE"/>
    <property type="match status" value="1"/>
</dbReference>
<dbReference type="EMBL" id="MGAS01000007">
    <property type="protein sequence ID" value="OGK52495.1"/>
    <property type="molecule type" value="Genomic_DNA"/>
</dbReference>
<dbReference type="GO" id="GO:0022857">
    <property type="term" value="F:transmembrane transporter activity"/>
    <property type="evidence" value="ECO:0007669"/>
    <property type="project" value="UniProtKB-ARBA"/>
</dbReference>
<dbReference type="AlphaFoldDB" id="A0A1F7JA73"/>
<evidence type="ECO:0000256" key="3">
    <source>
        <dbReference type="ARBA" id="ARBA00022741"/>
    </source>
</evidence>
<evidence type="ECO:0000259" key="5">
    <source>
        <dbReference type="PROSITE" id="PS50893"/>
    </source>
</evidence>
<dbReference type="GO" id="GO:0098796">
    <property type="term" value="C:membrane protein complex"/>
    <property type="evidence" value="ECO:0007669"/>
    <property type="project" value="UniProtKB-ARBA"/>
</dbReference>
<dbReference type="SUPFAM" id="SSF52540">
    <property type="entry name" value="P-loop containing nucleoside triphosphate hydrolases"/>
    <property type="match status" value="1"/>
</dbReference>
<evidence type="ECO:0000256" key="2">
    <source>
        <dbReference type="ARBA" id="ARBA00022448"/>
    </source>
</evidence>
<dbReference type="InterPro" id="IPR017871">
    <property type="entry name" value="ABC_transporter-like_CS"/>
</dbReference>
<dbReference type="InterPro" id="IPR027417">
    <property type="entry name" value="P-loop_NTPase"/>
</dbReference>
<dbReference type="InterPro" id="IPR003593">
    <property type="entry name" value="AAA+_ATPase"/>
</dbReference>
<dbReference type="STRING" id="1802068.A3B02_02010"/>
<keyword evidence="3" id="KW-0547">Nucleotide-binding</keyword>
<organism evidence="6 7">
    <name type="scientific">Candidatus Roizmanbacteria bacterium RIFCSPLOWO2_01_FULL_42_14</name>
    <dbReference type="NCBI Taxonomy" id="1802068"/>
    <lineage>
        <taxon>Bacteria</taxon>
        <taxon>Candidatus Roizmaniibacteriota</taxon>
    </lineage>
</organism>
<proteinExistence type="inferred from homology"/>
<gene>
    <name evidence="6" type="ORF">A3B02_02010</name>
</gene>
<dbReference type="Gene3D" id="3.40.50.300">
    <property type="entry name" value="P-loop containing nucleotide triphosphate hydrolases"/>
    <property type="match status" value="1"/>
</dbReference>
<sequence>MSMIKLVNVYKKFTLGNEELTILKNINLHIQEHEFMAILGPSGSGKSTLMYILGLLDTPTSGKVFIRDIDVAKLSDDATSKLRNKFIGFVFQQFNLINKLTVLENILLPSVYRSGPLDFNPTEKAWTLMKRFGIDHRAKSYPNKISGGEQQRVSIARALILDPDVILADEPTGNLDSKTGHIILELLQDLNQRDKKTVLIITHDKTIAAMTKKQIALMDGEIIKHV</sequence>
<feature type="domain" description="ABC transporter" evidence="5">
    <location>
        <begin position="4"/>
        <end position="226"/>
    </location>
</feature>
<dbReference type="InterPro" id="IPR017911">
    <property type="entry name" value="MacB-like_ATP-bd"/>
</dbReference>
<reference evidence="6 7" key="1">
    <citation type="journal article" date="2016" name="Nat. Commun.">
        <title>Thousands of microbial genomes shed light on interconnected biogeochemical processes in an aquifer system.</title>
        <authorList>
            <person name="Anantharaman K."/>
            <person name="Brown C.T."/>
            <person name="Hug L.A."/>
            <person name="Sharon I."/>
            <person name="Castelle C.J."/>
            <person name="Probst A.J."/>
            <person name="Thomas B.C."/>
            <person name="Singh A."/>
            <person name="Wilkins M.J."/>
            <person name="Karaoz U."/>
            <person name="Brodie E.L."/>
            <person name="Williams K.H."/>
            <person name="Hubbard S.S."/>
            <person name="Banfield J.F."/>
        </authorList>
    </citation>
    <scope>NUCLEOTIDE SEQUENCE [LARGE SCALE GENOMIC DNA]</scope>
</reference>
<comment type="caution">
    <text evidence="6">The sequence shown here is derived from an EMBL/GenBank/DDBJ whole genome shotgun (WGS) entry which is preliminary data.</text>
</comment>
<dbReference type="FunFam" id="3.40.50.300:FF:000032">
    <property type="entry name" value="Export ABC transporter ATP-binding protein"/>
    <property type="match status" value="1"/>
</dbReference>
<keyword evidence="4 6" id="KW-0067">ATP-binding</keyword>
<name>A0A1F7JA73_9BACT</name>
<dbReference type="PANTHER" id="PTHR42798:SF7">
    <property type="entry name" value="ALPHA-D-RIBOSE 1-METHYLPHOSPHONATE 5-TRIPHOSPHATE SYNTHASE SUBUNIT PHNL"/>
    <property type="match status" value="1"/>
</dbReference>
<dbReference type="PROSITE" id="PS00211">
    <property type="entry name" value="ABC_TRANSPORTER_1"/>
    <property type="match status" value="1"/>
</dbReference>
<accession>A0A1F7JA73</accession>
<dbReference type="SMART" id="SM00382">
    <property type="entry name" value="AAA"/>
    <property type="match status" value="1"/>
</dbReference>
<dbReference type="Proteomes" id="UP000178914">
    <property type="component" value="Unassembled WGS sequence"/>
</dbReference>
<dbReference type="GO" id="GO:0005524">
    <property type="term" value="F:ATP binding"/>
    <property type="evidence" value="ECO:0007669"/>
    <property type="project" value="UniProtKB-KW"/>
</dbReference>
<dbReference type="PANTHER" id="PTHR42798">
    <property type="entry name" value="LIPOPROTEIN-RELEASING SYSTEM ATP-BINDING PROTEIN LOLD"/>
    <property type="match status" value="1"/>
</dbReference>
<dbReference type="Pfam" id="PF00005">
    <property type="entry name" value="ABC_tran"/>
    <property type="match status" value="1"/>
</dbReference>